<keyword evidence="3 10" id="KW-0812">Transmembrane</keyword>
<dbReference type="Pfam" id="PF02537">
    <property type="entry name" value="CRCB"/>
    <property type="match status" value="1"/>
</dbReference>
<comment type="similarity">
    <text evidence="7 10">Belongs to the fluoride channel Fluc/FEX (TC 1.A.43) family.</text>
</comment>
<keyword evidence="10" id="KW-0915">Sodium</keyword>
<keyword evidence="10" id="KW-0479">Metal-binding</keyword>
<dbReference type="Proteomes" id="UP001589613">
    <property type="component" value="Unassembled WGS sequence"/>
</dbReference>
<evidence type="ECO:0000256" key="6">
    <source>
        <dbReference type="ARBA" id="ARBA00023303"/>
    </source>
</evidence>
<evidence type="ECO:0000313" key="11">
    <source>
        <dbReference type="EMBL" id="MFB9731451.1"/>
    </source>
</evidence>
<evidence type="ECO:0000256" key="2">
    <source>
        <dbReference type="ARBA" id="ARBA00022475"/>
    </source>
</evidence>
<keyword evidence="12" id="KW-1185">Reference proteome</keyword>
<feature type="binding site" evidence="10">
    <location>
        <position position="72"/>
    </location>
    <ligand>
        <name>Na(+)</name>
        <dbReference type="ChEBI" id="CHEBI:29101"/>
        <note>structural</note>
    </ligand>
</feature>
<dbReference type="EMBL" id="JBHMAX010000012">
    <property type="protein sequence ID" value="MFB9731451.1"/>
    <property type="molecule type" value="Genomic_DNA"/>
</dbReference>
<gene>
    <name evidence="10" type="primary">fluC</name>
    <name evidence="10" type="synonym">crcB</name>
    <name evidence="11" type="ORF">ACFFN0_05300</name>
</gene>
<dbReference type="RefSeq" id="WP_141336938.1">
    <property type="nucleotide sequence ID" value="NZ_JBHMAX010000012.1"/>
</dbReference>
<evidence type="ECO:0000313" key="12">
    <source>
        <dbReference type="Proteomes" id="UP001589613"/>
    </source>
</evidence>
<feature type="binding site" evidence="10">
    <location>
        <position position="69"/>
    </location>
    <ligand>
        <name>Na(+)</name>
        <dbReference type="ChEBI" id="CHEBI:29101"/>
        <note>structural</note>
    </ligand>
</feature>
<keyword evidence="10" id="KW-0813">Transport</keyword>
<feature type="transmembrane region" description="Helical" evidence="10">
    <location>
        <begin position="33"/>
        <end position="52"/>
    </location>
</feature>
<comment type="subcellular location">
    <subcellularLocation>
        <location evidence="1 10">Cell membrane</location>
        <topology evidence="1 10">Multi-pass membrane protein</topology>
    </subcellularLocation>
</comment>
<comment type="caution">
    <text evidence="11">The sequence shown here is derived from an EMBL/GenBank/DDBJ whole genome shotgun (WGS) entry which is preliminary data.</text>
</comment>
<feature type="transmembrane region" description="Helical" evidence="10">
    <location>
        <begin position="92"/>
        <end position="115"/>
    </location>
</feature>
<evidence type="ECO:0000256" key="10">
    <source>
        <dbReference type="HAMAP-Rule" id="MF_00454"/>
    </source>
</evidence>
<organism evidence="11 12">
    <name type="scientific">Ornithinimicrobium kibberense</name>
    <dbReference type="NCBI Taxonomy" id="282060"/>
    <lineage>
        <taxon>Bacteria</taxon>
        <taxon>Bacillati</taxon>
        <taxon>Actinomycetota</taxon>
        <taxon>Actinomycetes</taxon>
        <taxon>Micrococcales</taxon>
        <taxon>Ornithinimicrobiaceae</taxon>
        <taxon>Ornithinimicrobium</taxon>
    </lineage>
</organism>
<proteinExistence type="inferred from homology"/>
<sequence length="117" mass="11680">MTPWLAALAVAAGGAVGAVLRWALARWLGEGAGLALANVVGSAALTAIVLRATGWPAPVVLLLATGVCGALTSWSTLAAQVWWAAVQGRWRVAARVLGGSLGGGLAAVLLTWSALGR</sequence>
<feature type="transmembrane region" description="Helical" evidence="10">
    <location>
        <begin position="59"/>
        <end position="86"/>
    </location>
</feature>
<comment type="activity regulation">
    <text evidence="10">Na(+) is not transported, but it plays an essential structural role and its presence is essential for fluoride channel function.</text>
</comment>
<keyword evidence="10" id="KW-0406">Ion transport</keyword>
<keyword evidence="5 10" id="KW-0472">Membrane</keyword>
<dbReference type="HAMAP" id="MF_00454">
    <property type="entry name" value="FluC"/>
    <property type="match status" value="1"/>
</dbReference>
<accession>A0ABV5V0W4</accession>
<evidence type="ECO:0000256" key="3">
    <source>
        <dbReference type="ARBA" id="ARBA00022692"/>
    </source>
</evidence>
<comment type="catalytic activity">
    <reaction evidence="8">
        <text>fluoride(in) = fluoride(out)</text>
        <dbReference type="Rhea" id="RHEA:76159"/>
        <dbReference type="ChEBI" id="CHEBI:17051"/>
    </reaction>
    <physiologicalReaction direction="left-to-right" evidence="8">
        <dbReference type="Rhea" id="RHEA:76160"/>
    </physiologicalReaction>
</comment>
<evidence type="ECO:0000256" key="1">
    <source>
        <dbReference type="ARBA" id="ARBA00004651"/>
    </source>
</evidence>
<keyword evidence="2 10" id="KW-1003">Cell membrane</keyword>
<protein>
    <recommendedName>
        <fullName evidence="10">Fluoride-specific ion channel FluC</fullName>
    </recommendedName>
</protein>
<evidence type="ECO:0000256" key="8">
    <source>
        <dbReference type="ARBA" id="ARBA00035585"/>
    </source>
</evidence>
<keyword evidence="6 10" id="KW-0407">Ion channel</keyword>
<evidence type="ECO:0000256" key="7">
    <source>
        <dbReference type="ARBA" id="ARBA00035120"/>
    </source>
</evidence>
<evidence type="ECO:0000256" key="5">
    <source>
        <dbReference type="ARBA" id="ARBA00023136"/>
    </source>
</evidence>
<keyword evidence="4 10" id="KW-1133">Transmembrane helix</keyword>
<evidence type="ECO:0000256" key="9">
    <source>
        <dbReference type="ARBA" id="ARBA00049940"/>
    </source>
</evidence>
<dbReference type="InterPro" id="IPR003691">
    <property type="entry name" value="FluC"/>
</dbReference>
<reference evidence="11 12" key="1">
    <citation type="submission" date="2024-09" db="EMBL/GenBank/DDBJ databases">
        <authorList>
            <person name="Sun Q."/>
            <person name="Mori K."/>
        </authorList>
    </citation>
    <scope>NUCLEOTIDE SEQUENCE [LARGE SCALE GENOMIC DNA]</scope>
    <source>
        <strain evidence="11 12">JCM 12763</strain>
    </source>
</reference>
<evidence type="ECO:0000256" key="4">
    <source>
        <dbReference type="ARBA" id="ARBA00022989"/>
    </source>
</evidence>
<comment type="function">
    <text evidence="9 10">Fluoride-specific ion channel. Important for reducing fluoride concentration in the cell, thus reducing its toxicity.</text>
</comment>
<name>A0ABV5V0W4_9MICO</name>